<name>A0A8J3AGH3_9BACI</name>
<evidence type="ECO:0000313" key="3">
    <source>
        <dbReference type="Proteomes" id="UP000626244"/>
    </source>
</evidence>
<proteinExistence type="predicted"/>
<evidence type="ECO:0000313" key="2">
    <source>
        <dbReference type="EMBL" id="GGI12893.1"/>
    </source>
</evidence>
<accession>A0A8J3AGH3</accession>
<dbReference type="Proteomes" id="UP000626244">
    <property type="component" value="Unassembled WGS sequence"/>
</dbReference>
<keyword evidence="1" id="KW-1133">Transmembrane helix</keyword>
<protein>
    <submittedName>
        <fullName evidence="2">Uncharacterized protein</fullName>
    </submittedName>
</protein>
<feature type="transmembrane region" description="Helical" evidence="1">
    <location>
        <begin position="12"/>
        <end position="36"/>
    </location>
</feature>
<evidence type="ECO:0000256" key="1">
    <source>
        <dbReference type="SAM" id="Phobius"/>
    </source>
</evidence>
<keyword evidence="1" id="KW-0472">Membrane</keyword>
<comment type="caution">
    <text evidence="2">The sequence shown here is derived from an EMBL/GenBank/DDBJ whole genome shotgun (WGS) entry which is preliminary data.</text>
</comment>
<dbReference type="EMBL" id="BMHB01000001">
    <property type="protein sequence ID" value="GGI12893.1"/>
    <property type="molecule type" value="Genomic_DNA"/>
</dbReference>
<reference evidence="3" key="1">
    <citation type="journal article" date="2019" name="Int. J. Syst. Evol. Microbiol.">
        <title>The Global Catalogue of Microorganisms (GCM) 10K type strain sequencing project: providing services to taxonomists for standard genome sequencing and annotation.</title>
        <authorList>
            <consortium name="The Broad Institute Genomics Platform"/>
            <consortium name="The Broad Institute Genome Sequencing Center for Infectious Disease"/>
            <person name="Wu L."/>
            <person name="Ma J."/>
        </authorList>
    </citation>
    <scope>NUCLEOTIDE SEQUENCE [LARGE SCALE GENOMIC DNA]</scope>
    <source>
        <strain evidence="3">CGMCC 1.14993</strain>
    </source>
</reference>
<gene>
    <name evidence="2" type="ORF">GCM10007380_15190</name>
</gene>
<keyword evidence="1" id="KW-0812">Transmembrane</keyword>
<dbReference type="AlphaFoldDB" id="A0A8J3AGH3"/>
<sequence length="43" mass="5202">MKRIIVRVLLSLISIYLLLFIAYRPFEFLGILYNIWKFLLNGK</sequence>
<keyword evidence="3" id="KW-1185">Reference proteome</keyword>
<organism evidence="2 3">
    <name type="scientific">Gottfriedia solisilvae</name>
    <dbReference type="NCBI Taxonomy" id="1516104"/>
    <lineage>
        <taxon>Bacteria</taxon>
        <taxon>Bacillati</taxon>
        <taxon>Bacillota</taxon>
        <taxon>Bacilli</taxon>
        <taxon>Bacillales</taxon>
        <taxon>Bacillaceae</taxon>
        <taxon>Gottfriedia</taxon>
    </lineage>
</organism>